<gene>
    <name evidence="5" type="ORF">UV68_C0020G0004</name>
</gene>
<feature type="region of interest" description="Disordered" evidence="3">
    <location>
        <begin position="1"/>
        <end position="60"/>
    </location>
</feature>
<evidence type="ECO:0000256" key="3">
    <source>
        <dbReference type="SAM" id="MobiDB-lite"/>
    </source>
</evidence>
<proteinExistence type="inferred from homology"/>
<evidence type="ECO:0000259" key="4">
    <source>
        <dbReference type="Pfam" id="PF00472"/>
    </source>
</evidence>
<evidence type="ECO:0000313" key="6">
    <source>
        <dbReference type="Proteomes" id="UP000033980"/>
    </source>
</evidence>
<evidence type="ECO:0000256" key="1">
    <source>
        <dbReference type="ARBA" id="ARBA00010835"/>
    </source>
</evidence>
<keyword evidence="2" id="KW-0809">Transit peptide</keyword>
<organism evidence="5 6">
    <name type="scientific">Candidatus Collierbacteria bacterium GW2011_GWC2_43_12</name>
    <dbReference type="NCBI Taxonomy" id="1618390"/>
    <lineage>
        <taxon>Bacteria</taxon>
        <taxon>Candidatus Collieribacteriota</taxon>
    </lineage>
</organism>
<reference evidence="5 6" key="1">
    <citation type="journal article" date="2015" name="Nature">
        <title>rRNA introns, odd ribosomes, and small enigmatic genomes across a large radiation of phyla.</title>
        <authorList>
            <person name="Brown C.T."/>
            <person name="Hug L.A."/>
            <person name="Thomas B.C."/>
            <person name="Sharon I."/>
            <person name="Castelle C.J."/>
            <person name="Singh A."/>
            <person name="Wilkins M.J."/>
            <person name="Williams K.H."/>
            <person name="Banfield J.F."/>
        </authorList>
    </citation>
    <scope>NUCLEOTIDE SEQUENCE [LARGE SCALE GENOMIC DNA]</scope>
</reference>
<accession>A0A0G1D747</accession>
<dbReference type="InterPro" id="IPR045853">
    <property type="entry name" value="Pep_chain_release_fac_I_sf"/>
</dbReference>
<dbReference type="EMBL" id="LCFK01000020">
    <property type="protein sequence ID" value="KKS93504.1"/>
    <property type="molecule type" value="Genomic_DNA"/>
</dbReference>
<sequence>MEIHYSDRIDPEELGEQVERELNPSGRGGGGKSHKGEGFGGEHRSDNKARRIAEETKGNSKELALAKQKVVERIQLILKGETNPSLHKGIRNYFEWVRYGLLAIGDKESEKEIMDDKDLDIKYIKGKGAGGQNVNKTATTASIRHNPTMFFLKNKKGTVQFLNKEAGKEIMYGRLVTHIREWKKVVGSQNQKEVLRNMLEEAVKGRPMEGREADVLKDIQKRLETGRNLH</sequence>
<evidence type="ECO:0000313" key="5">
    <source>
        <dbReference type="EMBL" id="KKS93504.1"/>
    </source>
</evidence>
<dbReference type="Pfam" id="PF00472">
    <property type="entry name" value="RF-1"/>
    <property type="match status" value="1"/>
</dbReference>
<dbReference type="PANTHER" id="PTHR46203">
    <property type="entry name" value="PROBABLE PEPTIDE CHAIN RELEASE FACTOR C12ORF65"/>
    <property type="match status" value="1"/>
</dbReference>
<feature type="compositionally biased region" description="Basic and acidic residues" evidence="3">
    <location>
        <begin position="34"/>
        <end position="60"/>
    </location>
</feature>
<feature type="compositionally biased region" description="Basic and acidic residues" evidence="3">
    <location>
        <begin position="1"/>
        <end position="22"/>
    </location>
</feature>
<dbReference type="SUPFAM" id="SSF75620">
    <property type="entry name" value="Release factor"/>
    <property type="match status" value="1"/>
</dbReference>
<dbReference type="PANTHER" id="PTHR46203:SF1">
    <property type="entry name" value="MITOCHONDRIAL TRANSLATION RELEASE FACTOR IN RESCUE"/>
    <property type="match status" value="1"/>
</dbReference>
<name>A0A0G1D747_9BACT</name>
<comment type="caution">
    <text evidence="5">The sequence shown here is derived from an EMBL/GenBank/DDBJ whole genome shotgun (WGS) entry which is preliminary data.</text>
</comment>
<evidence type="ECO:0000256" key="2">
    <source>
        <dbReference type="ARBA" id="ARBA00022946"/>
    </source>
</evidence>
<dbReference type="GO" id="GO:0003747">
    <property type="term" value="F:translation release factor activity"/>
    <property type="evidence" value="ECO:0007669"/>
    <property type="project" value="InterPro"/>
</dbReference>
<comment type="similarity">
    <text evidence="1">Belongs to the prokaryotic/mitochondrial release factor family.</text>
</comment>
<dbReference type="Proteomes" id="UP000033980">
    <property type="component" value="Unassembled WGS sequence"/>
</dbReference>
<dbReference type="Gene3D" id="3.30.160.20">
    <property type="match status" value="1"/>
</dbReference>
<dbReference type="InterPro" id="IPR052405">
    <property type="entry name" value="Mito_Transl_Release_Factor"/>
</dbReference>
<feature type="domain" description="Prokaryotic-type class I peptide chain release factors" evidence="4">
    <location>
        <begin position="114"/>
        <end position="186"/>
    </location>
</feature>
<dbReference type="InterPro" id="IPR000352">
    <property type="entry name" value="Pep_chain_release_fac_I"/>
</dbReference>
<protein>
    <submittedName>
        <fullName evidence="5">Peptide chain release factor 2</fullName>
    </submittedName>
</protein>
<dbReference type="AlphaFoldDB" id="A0A0G1D747"/>